<dbReference type="SUPFAM" id="SSF46565">
    <property type="entry name" value="Chaperone J-domain"/>
    <property type="match status" value="1"/>
</dbReference>
<dbReference type="InterPro" id="IPR036869">
    <property type="entry name" value="J_dom_sf"/>
</dbReference>
<dbReference type="PANTHER" id="PTHR12763">
    <property type="match status" value="1"/>
</dbReference>
<dbReference type="STRING" id="637679.GCA_001550055_03293"/>
<evidence type="ECO:0000313" key="8">
    <source>
        <dbReference type="EMBL" id="SDE33473.1"/>
    </source>
</evidence>
<dbReference type="Gene3D" id="1.10.287.110">
    <property type="entry name" value="DnaJ domain"/>
    <property type="match status" value="1"/>
</dbReference>
<keyword evidence="3 6" id="KW-1133">Transmembrane helix</keyword>
<dbReference type="CDD" id="cd06257">
    <property type="entry name" value="DnaJ"/>
    <property type="match status" value="1"/>
</dbReference>
<evidence type="ECO:0000256" key="1">
    <source>
        <dbReference type="ARBA" id="ARBA00004167"/>
    </source>
</evidence>
<evidence type="ECO:0000313" key="9">
    <source>
        <dbReference type="Proteomes" id="UP000183685"/>
    </source>
</evidence>
<organism evidence="8 9">
    <name type="scientific">Kordiimonas lacus</name>
    <dbReference type="NCBI Taxonomy" id="637679"/>
    <lineage>
        <taxon>Bacteria</taxon>
        <taxon>Pseudomonadati</taxon>
        <taxon>Pseudomonadota</taxon>
        <taxon>Alphaproteobacteria</taxon>
        <taxon>Kordiimonadales</taxon>
        <taxon>Kordiimonadaceae</taxon>
        <taxon>Kordiimonas</taxon>
    </lineage>
</organism>
<evidence type="ECO:0000256" key="6">
    <source>
        <dbReference type="SAM" id="Phobius"/>
    </source>
</evidence>
<comment type="similarity">
    <text evidence="5">Belongs to the TIM14 family.</text>
</comment>
<dbReference type="PANTHER" id="PTHR12763:SF28">
    <property type="entry name" value="GEO10507P1-RELATED"/>
    <property type="match status" value="1"/>
</dbReference>
<evidence type="ECO:0000259" key="7">
    <source>
        <dbReference type="PROSITE" id="PS50076"/>
    </source>
</evidence>
<dbReference type="InterPro" id="IPR001623">
    <property type="entry name" value="DnaJ_domain"/>
</dbReference>
<dbReference type="PRINTS" id="PR00625">
    <property type="entry name" value="JDOMAIN"/>
</dbReference>
<proteinExistence type="inferred from homology"/>
<dbReference type="Proteomes" id="UP000183685">
    <property type="component" value="Unassembled WGS sequence"/>
</dbReference>
<dbReference type="SMART" id="SM00271">
    <property type="entry name" value="DnaJ"/>
    <property type="match status" value="1"/>
</dbReference>
<dbReference type="PROSITE" id="PS50076">
    <property type="entry name" value="DNAJ_2"/>
    <property type="match status" value="1"/>
</dbReference>
<dbReference type="GO" id="GO:0016020">
    <property type="term" value="C:membrane"/>
    <property type="evidence" value="ECO:0007669"/>
    <property type="project" value="UniProtKB-SubCell"/>
</dbReference>
<evidence type="ECO:0000256" key="2">
    <source>
        <dbReference type="ARBA" id="ARBA00022692"/>
    </source>
</evidence>
<evidence type="ECO:0000256" key="5">
    <source>
        <dbReference type="ARBA" id="ARBA00038105"/>
    </source>
</evidence>
<comment type="subcellular location">
    <subcellularLocation>
        <location evidence="1">Membrane</location>
        <topology evidence="1">Single-pass membrane protein</topology>
    </subcellularLocation>
</comment>
<dbReference type="AlphaFoldDB" id="A0A1G7C2H7"/>
<keyword evidence="2 6" id="KW-0812">Transmembrane</keyword>
<gene>
    <name evidence="8" type="ORF">SAMN04488071_2629</name>
</gene>
<sequence length="148" mass="15679">MIAWFVIGLILAAALLALLNWWASADVKAAKTSLFWAIVGLCGLFGLVMVAAGKPFFAIIPAGFAAWRMFGAKAAERVKGGGQGTGGRAGGPMTRTEALDVLGLKEGASEQEINQAYRKLMAQCHPDKGGNDYLAGKLNEAKQTLLRR</sequence>
<keyword evidence="4 6" id="KW-0472">Membrane</keyword>
<evidence type="ECO:0000256" key="4">
    <source>
        <dbReference type="ARBA" id="ARBA00023136"/>
    </source>
</evidence>
<accession>A0A1G7C2H7</accession>
<feature type="transmembrane region" description="Helical" evidence="6">
    <location>
        <begin position="35"/>
        <end position="67"/>
    </location>
</feature>
<keyword evidence="9" id="KW-1185">Reference proteome</keyword>
<dbReference type="Pfam" id="PF00226">
    <property type="entry name" value="DnaJ"/>
    <property type="match status" value="1"/>
</dbReference>
<reference evidence="8 9" key="1">
    <citation type="submission" date="2016-10" db="EMBL/GenBank/DDBJ databases">
        <authorList>
            <person name="de Groot N.N."/>
        </authorList>
    </citation>
    <scope>NUCLEOTIDE SEQUENCE [LARGE SCALE GENOMIC DNA]</scope>
    <source>
        <strain evidence="8 9">CGMCC 1.9109</strain>
    </source>
</reference>
<dbReference type="EMBL" id="FNAK01000006">
    <property type="protein sequence ID" value="SDE33473.1"/>
    <property type="molecule type" value="Genomic_DNA"/>
</dbReference>
<name>A0A1G7C2H7_9PROT</name>
<dbReference type="RefSeq" id="WP_068307026.1">
    <property type="nucleotide sequence ID" value="NZ_FNAK01000006.1"/>
</dbReference>
<feature type="domain" description="J" evidence="7">
    <location>
        <begin position="97"/>
        <end position="148"/>
    </location>
</feature>
<protein>
    <submittedName>
        <fullName evidence="8">DnaJ domain-containing protein</fullName>
    </submittedName>
</protein>
<evidence type="ECO:0000256" key="3">
    <source>
        <dbReference type="ARBA" id="ARBA00022989"/>
    </source>
</evidence>